<proteinExistence type="predicted"/>
<organism evidence="5 6">
    <name type="scientific">Prorocentrum cordatum</name>
    <dbReference type="NCBI Taxonomy" id="2364126"/>
    <lineage>
        <taxon>Eukaryota</taxon>
        <taxon>Sar</taxon>
        <taxon>Alveolata</taxon>
        <taxon>Dinophyceae</taxon>
        <taxon>Prorocentrales</taxon>
        <taxon>Prorocentraceae</taxon>
        <taxon>Prorocentrum</taxon>
    </lineage>
</organism>
<dbReference type="SUPFAM" id="SSF47473">
    <property type="entry name" value="EF-hand"/>
    <property type="match status" value="1"/>
</dbReference>
<sequence>MLAQKKDRSLEMLYHKTTPGASALHAGGGGKREGPAPDSVIDDFLQKCRGEEEGRATSPEASGAVQARAALPPPDSPSQGVAAGPRGAPSADRLVQEVIELKAKLASMSREKTKLKDQLTEKDMQCRRLTDELEQAKKREQEQHPTVARLRKLGMNPPALADLGERWAGYVLGRVSMAMDVGNQAFQKVFSAHSSNGLLGENTFKSVIRRGQFEPSIKSDQLTRLWFFADADSSGRVDLFEFMRMFGITANGDISDEYFDVLVRHLYKRFHSSGGPRYIWMTADKNQNRLLSLEDRAPLTPRRLVWDRL</sequence>
<evidence type="ECO:0000256" key="3">
    <source>
        <dbReference type="SAM" id="MobiDB-lite"/>
    </source>
</evidence>
<evidence type="ECO:0000313" key="5">
    <source>
        <dbReference type="EMBL" id="CAK0862425.1"/>
    </source>
</evidence>
<feature type="region of interest" description="Disordered" evidence="3">
    <location>
        <begin position="1"/>
        <end position="89"/>
    </location>
</feature>
<feature type="coiled-coil region" evidence="2">
    <location>
        <begin position="91"/>
        <end position="139"/>
    </location>
</feature>
<reference evidence="5" key="1">
    <citation type="submission" date="2023-10" db="EMBL/GenBank/DDBJ databases">
        <authorList>
            <person name="Chen Y."/>
            <person name="Shah S."/>
            <person name="Dougan E. K."/>
            <person name="Thang M."/>
            <person name="Chan C."/>
        </authorList>
    </citation>
    <scope>NUCLEOTIDE SEQUENCE [LARGE SCALE GENOMIC DNA]</scope>
</reference>
<comment type="caution">
    <text evidence="5">The sequence shown here is derived from an EMBL/GenBank/DDBJ whole genome shotgun (WGS) entry which is preliminary data.</text>
</comment>
<keyword evidence="2" id="KW-0175">Coiled coil</keyword>
<dbReference type="EMBL" id="CAUYUJ010016160">
    <property type="protein sequence ID" value="CAK0862425.1"/>
    <property type="molecule type" value="Genomic_DNA"/>
</dbReference>
<name>A0ABN9UQZ7_9DINO</name>
<evidence type="ECO:0000259" key="4">
    <source>
        <dbReference type="PROSITE" id="PS50222"/>
    </source>
</evidence>
<accession>A0ABN9UQZ7</accession>
<dbReference type="InterPro" id="IPR011992">
    <property type="entry name" value="EF-hand-dom_pair"/>
</dbReference>
<dbReference type="PROSITE" id="PS50222">
    <property type="entry name" value="EF_HAND_2"/>
    <property type="match status" value="1"/>
</dbReference>
<dbReference type="Gene3D" id="1.10.238.10">
    <property type="entry name" value="EF-hand"/>
    <property type="match status" value="1"/>
</dbReference>
<evidence type="ECO:0000313" key="6">
    <source>
        <dbReference type="Proteomes" id="UP001189429"/>
    </source>
</evidence>
<gene>
    <name evidence="5" type="ORF">PCOR1329_LOCUS50841</name>
</gene>
<dbReference type="PROSITE" id="PS00018">
    <property type="entry name" value="EF_HAND_1"/>
    <property type="match status" value="1"/>
</dbReference>
<protein>
    <recommendedName>
        <fullName evidence="4">EF-hand domain-containing protein</fullName>
    </recommendedName>
</protein>
<feature type="domain" description="EF-hand" evidence="4">
    <location>
        <begin position="217"/>
        <end position="252"/>
    </location>
</feature>
<evidence type="ECO:0000256" key="1">
    <source>
        <dbReference type="ARBA" id="ARBA00022837"/>
    </source>
</evidence>
<feature type="compositionally biased region" description="Basic and acidic residues" evidence="3">
    <location>
        <begin position="44"/>
        <end position="55"/>
    </location>
</feature>
<feature type="compositionally biased region" description="Basic and acidic residues" evidence="3">
    <location>
        <begin position="1"/>
        <end position="14"/>
    </location>
</feature>
<keyword evidence="6" id="KW-1185">Reference proteome</keyword>
<evidence type="ECO:0000256" key="2">
    <source>
        <dbReference type="SAM" id="Coils"/>
    </source>
</evidence>
<dbReference type="InterPro" id="IPR018247">
    <property type="entry name" value="EF_Hand_1_Ca_BS"/>
</dbReference>
<dbReference type="Proteomes" id="UP001189429">
    <property type="component" value="Unassembled WGS sequence"/>
</dbReference>
<dbReference type="InterPro" id="IPR002048">
    <property type="entry name" value="EF_hand_dom"/>
</dbReference>
<keyword evidence="1" id="KW-0106">Calcium</keyword>